<dbReference type="PANTHER" id="PTHR38791:SF5">
    <property type="entry name" value="TRANSCRIPTION FACTOR DBAG-RELATED"/>
    <property type="match status" value="1"/>
</dbReference>
<dbReference type="EMBL" id="KQ947418">
    <property type="protein sequence ID" value="KUJ15381.1"/>
    <property type="molecule type" value="Genomic_DNA"/>
</dbReference>
<dbReference type="Pfam" id="PF11951">
    <property type="entry name" value="Fungal_trans_2"/>
    <property type="match status" value="1"/>
</dbReference>
<evidence type="ECO:0000313" key="3">
    <source>
        <dbReference type="EMBL" id="KUJ15381.1"/>
    </source>
</evidence>
<dbReference type="InterPro" id="IPR036864">
    <property type="entry name" value="Zn2-C6_fun-type_DNA-bd_sf"/>
</dbReference>
<proteinExistence type="predicted"/>
<accession>A0A194X5D7</accession>
<keyword evidence="1" id="KW-0539">Nucleus</keyword>
<feature type="domain" description="Zn(2)-C6 fungal-type" evidence="2">
    <location>
        <begin position="10"/>
        <end position="38"/>
    </location>
</feature>
<dbReference type="CDD" id="cd00067">
    <property type="entry name" value="GAL4"/>
    <property type="match status" value="1"/>
</dbReference>
<dbReference type="InterPro" id="IPR021858">
    <property type="entry name" value="Fun_TF"/>
</dbReference>
<dbReference type="OrthoDB" id="5429770at2759"/>
<dbReference type="PANTHER" id="PTHR38791">
    <property type="entry name" value="ZN(II)2CYS6 TRANSCRIPTION FACTOR (EUROFUNG)-RELATED-RELATED"/>
    <property type="match status" value="1"/>
</dbReference>
<dbReference type="Gene3D" id="4.10.240.10">
    <property type="entry name" value="Zn(2)-C6 fungal-type DNA-binding domain"/>
    <property type="match status" value="1"/>
</dbReference>
<dbReference type="Proteomes" id="UP000070700">
    <property type="component" value="Unassembled WGS sequence"/>
</dbReference>
<dbReference type="RefSeq" id="XP_018069736.1">
    <property type="nucleotide sequence ID" value="XM_018205076.1"/>
</dbReference>
<name>A0A194X5D7_MOLSC</name>
<dbReference type="SMART" id="SM00066">
    <property type="entry name" value="GAL4"/>
    <property type="match status" value="1"/>
</dbReference>
<dbReference type="Pfam" id="PF00172">
    <property type="entry name" value="Zn_clus"/>
    <property type="match status" value="1"/>
</dbReference>
<reference evidence="3 4" key="1">
    <citation type="submission" date="2015-10" db="EMBL/GenBank/DDBJ databases">
        <title>Full genome of DAOMC 229536 Phialocephala scopiformis, a fungal endophyte of spruce producing the potent anti-insectan compound rugulosin.</title>
        <authorList>
            <consortium name="DOE Joint Genome Institute"/>
            <person name="Walker A.K."/>
            <person name="Frasz S.L."/>
            <person name="Seifert K.A."/>
            <person name="Miller J.D."/>
            <person name="Mondo S.J."/>
            <person name="Labutti K."/>
            <person name="Lipzen A."/>
            <person name="Dockter R."/>
            <person name="Kennedy M."/>
            <person name="Grigoriev I.V."/>
            <person name="Spatafora J.W."/>
        </authorList>
    </citation>
    <scope>NUCLEOTIDE SEQUENCE [LARGE SCALE GENOMIC DNA]</scope>
    <source>
        <strain evidence="3 4">CBS 120377</strain>
    </source>
</reference>
<dbReference type="GO" id="GO:0000981">
    <property type="term" value="F:DNA-binding transcription factor activity, RNA polymerase II-specific"/>
    <property type="evidence" value="ECO:0007669"/>
    <property type="project" value="InterPro"/>
</dbReference>
<gene>
    <name evidence="3" type="ORF">LY89DRAFT_111541</name>
</gene>
<evidence type="ECO:0000259" key="2">
    <source>
        <dbReference type="PROSITE" id="PS50048"/>
    </source>
</evidence>
<dbReference type="InParanoid" id="A0A194X5D7"/>
<evidence type="ECO:0000313" key="4">
    <source>
        <dbReference type="Proteomes" id="UP000070700"/>
    </source>
</evidence>
<protein>
    <recommendedName>
        <fullName evidence="2">Zn(2)-C6 fungal-type domain-containing protein</fullName>
    </recommendedName>
</protein>
<dbReference type="GO" id="GO:0008270">
    <property type="term" value="F:zinc ion binding"/>
    <property type="evidence" value="ECO:0007669"/>
    <property type="project" value="InterPro"/>
</dbReference>
<dbReference type="SUPFAM" id="SSF57701">
    <property type="entry name" value="Zn2/Cys6 DNA-binding domain"/>
    <property type="match status" value="1"/>
</dbReference>
<dbReference type="InterPro" id="IPR001138">
    <property type="entry name" value="Zn2Cys6_DnaBD"/>
</dbReference>
<organism evidence="3 4">
    <name type="scientific">Mollisia scopiformis</name>
    <name type="common">Conifer needle endophyte fungus</name>
    <name type="synonym">Phialocephala scopiformis</name>
    <dbReference type="NCBI Taxonomy" id="149040"/>
    <lineage>
        <taxon>Eukaryota</taxon>
        <taxon>Fungi</taxon>
        <taxon>Dikarya</taxon>
        <taxon>Ascomycota</taxon>
        <taxon>Pezizomycotina</taxon>
        <taxon>Leotiomycetes</taxon>
        <taxon>Helotiales</taxon>
        <taxon>Mollisiaceae</taxon>
        <taxon>Mollisia</taxon>
    </lineage>
</organism>
<dbReference type="KEGG" id="psco:LY89DRAFT_111541"/>
<sequence length="544" mass="60921">MVFCGKPSGGCHACRERKTKCDQVLPGCTQCKRAKRLCPGYRVPGDLIFRNESSNVIRKFKAKEAKQKEAAKTLTTPPVSEDESNVEDASLEVAQQQDRQLDVFSLAPSLEDRATGFFVANYVLGMSGPSRGHLDYIADVSRTQIMDDSLVSSMKAVGLAGFAHAEHAPSLMKNARYQYVRALKSTNAALRDPVEAKKDTTLLAIMILGIFETITGCTTRSLRDWARHVNGAAAVIKLRGPDQIKTPHGRRMLIQVTASLLINCLQRGVALPSHIQEYMTAAIKLVGTPDPAFVINDCMMHFANLRASVLSGKLTDQHEILRLSLELDAKLLDIVINVPPGWEYQTITTLEQSDVAYKGRYHLYYDYWIAMIWNALRSLRLLIHELIRDILLKGFAQRPPTFHSTEHTAQFQISTDTLYQHQEEILLSAAQHMNNFPKAQDLSVYKSVTSIPLIAYNELHAPLRMSGGSFLIWPLWHAGILDISTEEVRRFAIKNLNFIGDTMGIQQAFVLAKSVEERLDIEVWKEGDPPHSNPDYTFDTEVNG</sequence>
<dbReference type="InterPro" id="IPR053175">
    <property type="entry name" value="DHMBA_Reg_Transcription_Factor"/>
</dbReference>
<dbReference type="GeneID" id="28814802"/>
<dbReference type="PROSITE" id="PS00463">
    <property type="entry name" value="ZN2_CY6_FUNGAL_1"/>
    <property type="match status" value="1"/>
</dbReference>
<evidence type="ECO:0000256" key="1">
    <source>
        <dbReference type="ARBA" id="ARBA00023242"/>
    </source>
</evidence>
<dbReference type="AlphaFoldDB" id="A0A194X5D7"/>
<keyword evidence="4" id="KW-1185">Reference proteome</keyword>
<dbReference type="PROSITE" id="PS50048">
    <property type="entry name" value="ZN2_CY6_FUNGAL_2"/>
    <property type="match status" value="1"/>
</dbReference>